<dbReference type="AlphaFoldDB" id="S3CRL0"/>
<comment type="similarity">
    <text evidence="3">Belongs to the alpha-acetolactate decarboxylase family.</text>
</comment>
<keyword evidence="6" id="KW-0210">Decarboxylase</keyword>
<evidence type="ECO:0000256" key="5">
    <source>
        <dbReference type="ARBA" id="ARBA00020164"/>
    </source>
</evidence>
<dbReference type="HOGENOM" id="CLU_072561_0_0_1"/>
<comment type="pathway">
    <text evidence="2">Polyol metabolism; (R,R)-butane-2,3-diol biosynthesis; (R,R)-butane-2,3-diol from pyruvate: step 2/3.</text>
</comment>
<dbReference type="KEGG" id="glz:GLAREA_09400"/>
<dbReference type="PIRSF" id="PIRSF001332">
    <property type="entry name" value="Acetolac_decarb"/>
    <property type="match status" value="1"/>
</dbReference>
<evidence type="ECO:0000256" key="7">
    <source>
        <dbReference type="ARBA" id="ARBA00023061"/>
    </source>
</evidence>
<protein>
    <recommendedName>
        <fullName evidence="5">Alpha-acetolactate decarboxylase</fullName>
        <ecNumber evidence="4">4.1.1.5</ecNumber>
    </recommendedName>
</protein>
<evidence type="ECO:0000256" key="2">
    <source>
        <dbReference type="ARBA" id="ARBA00005170"/>
    </source>
</evidence>
<organism evidence="9 10">
    <name type="scientific">Glarea lozoyensis (strain ATCC 20868 / MF5171)</name>
    <dbReference type="NCBI Taxonomy" id="1116229"/>
    <lineage>
        <taxon>Eukaryota</taxon>
        <taxon>Fungi</taxon>
        <taxon>Dikarya</taxon>
        <taxon>Ascomycota</taxon>
        <taxon>Pezizomycotina</taxon>
        <taxon>Leotiomycetes</taxon>
        <taxon>Helotiales</taxon>
        <taxon>Helotiaceae</taxon>
        <taxon>Glarea</taxon>
    </lineage>
</organism>
<name>S3CRL0_GLAL2</name>
<dbReference type="GeneID" id="19468448"/>
<dbReference type="OMA" id="YKPMLEA"/>
<dbReference type="Pfam" id="PF03306">
    <property type="entry name" value="AAL_decarboxy"/>
    <property type="match status" value="1"/>
</dbReference>
<dbReference type="PANTHER" id="PTHR35524">
    <property type="entry name" value="ALPHA-ACETOLACTATE DECARBOXYLASE"/>
    <property type="match status" value="1"/>
</dbReference>
<dbReference type="CDD" id="cd17299">
    <property type="entry name" value="acetolactate_decarboxylase"/>
    <property type="match status" value="1"/>
</dbReference>
<dbReference type="eggNOG" id="ENOG502S81V">
    <property type="taxonomic scope" value="Eukaryota"/>
</dbReference>
<evidence type="ECO:0000256" key="8">
    <source>
        <dbReference type="ARBA" id="ARBA00023239"/>
    </source>
</evidence>
<dbReference type="Proteomes" id="UP000016922">
    <property type="component" value="Unassembled WGS sequence"/>
</dbReference>
<comment type="catalytic activity">
    <reaction evidence="1">
        <text>(2S)-2-acetolactate + H(+) = (R)-acetoin + CO2</text>
        <dbReference type="Rhea" id="RHEA:21580"/>
        <dbReference type="ChEBI" id="CHEBI:15378"/>
        <dbReference type="ChEBI" id="CHEBI:15686"/>
        <dbReference type="ChEBI" id="CHEBI:16526"/>
        <dbReference type="ChEBI" id="CHEBI:58476"/>
        <dbReference type="EC" id="4.1.1.5"/>
    </reaction>
</comment>
<evidence type="ECO:0000256" key="1">
    <source>
        <dbReference type="ARBA" id="ARBA00001784"/>
    </source>
</evidence>
<dbReference type="GO" id="GO:0045151">
    <property type="term" value="P:acetoin biosynthetic process"/>
    <property type="evidence" value="ECO:0007669"/>
    <property type="project" value="UniProtKB-KW"/>
</dbReference>
<evidence type="ECO:0000256" key="4">
    <source>
        <dbReference type="ARBA" id="ARBA00013204"/>
    </source>
</evidence>
<reference evidence="9 10" key="1">
    <citation type="journal article" date="2013" name="BMC Genomics">
        <title>Genomics-driven discovery of the pneumocandin biosynthetic gene cluster in the fungus Glarea lozoyensis.</title>
        <authorList>
            <person name="Chen L."/>
            <person name="Yue Q."/>
            <person name="Zhang X."/>
            <person name="Xiang M."/>
            <person name="Wang C."/>
            <person name="Li S."/>
            <person name="Che Y."/>
            <person name="Ortiz-Lopez F.J."/>
            <person name="Bills G.F."/>
            <person name="Liu X."/>
            <person name="An Z."/>
        </authorList>
    </citation>
    <scope>NUCLEOTIDE SEQUENCE [LARGE SCALE GENOMIC DNA]</scope>
    <source>
        <strain evidence="10">ATCC 20868 / MF5171</strain>
    </source>
</reference>
<sequence length="235" mass="25486">MEEPNHIYQFSLLNALMDGVSASGIPVSKFLSKGNQGLGTFVLMDGELLSLDGVVYQLQSEGRVREAGNDEQIPFGVTTNFVAEKTETVKLENKVAIDKILDTNLPPSANLFVTYRITGTFTHIKARTVKGQEYPGQPLSELGDSQFVSTYDNISGTVIGFRSPKAFQGLAVAGEHLHFISEDRKVGGHVLEISGENLKMGMARVKDVHVELPTGKDFNEATLVSDDAGIKKVEG</sequence>
<dbReference type="InterPro" id="IPR005128">
    <property type="entry name" value="Acetolactate_a_deCO2ase"/>
</dbReference>
<evidence type="ECO:0000313" key="10">
    <source>
        <dbReference type="Proteomes" id="UP000016922"/>
    </source>
</evidence>
<dbReference type="RefSeq" id="XP_008084188.1">
    <property type="nucleotide sequence ID" value="XM_008085997.1"/>
</dbReference>
<dbReference type="EMBL" id="KE145368">
    <property type="protein sequence ID" value="EPE28280.1"/>
    <property type="molecule type" value="Genomic_DNA"/>
</dbReference>
<dbReference type="OrthoDB" id="509395at2759"/>
<evidence type="ECO:0000256" key="6">
    <source>
        <dbReference type="ARBA" id="ARBA00022793"/>
    </source>
</evidence>
<evidence type="ECO:0000256" key="3">
    <source>
        <dbReference type="ARBA" id="ARBA00007106"/>
    </source>
</evidence>
<accession>S3CRL0</accession>
<dbReference type="GO" id="GO:0047605">
    <property type="term" value="F:acetolactate decarboxylase activity"/>
    <property type="evidence" value="ECO:0007669"/>
    <property type="project" value="UniProtKB-EC"/>
</dbReference>
<dbReference type="Gene3D" id="3.30.1330.80">
    <property type="entry name" value="Hypothetical protein, similar to alpha- acetolactate decarboxylase, domain 2"/>
    <property type="match status" value="2"/>
</dbReference>
<dbReference type="PANTHER" id="PTHR35524:SF1">
    <property type="entry name" value="ALPHA-ACETOLACTATE DECARBOXYLASE"/>
    <property type="match status" value="1"/>
</dbReference>
<dbReference type="EC" id="4.1.1.5" evidence="4"/>
<dbReference type="NCBIfam" id="TIGR01252">
    <property type="entry name" value="acetolac_decarb"/>
    <property type="match status" value="1"/>
</dbReference>
<keyword evidence="7" id="KW-0005">Acetoin biosynthesis</keyword>
<keyword evidence="8" id="KW-0456">Lyase</keyword>
<keyword evidence="10" id="KW-1185">Reference proteome</keyword>
<dbReference type="SUPFAM" id="SSF117856">
    <property type="entry name" value="AF0104/ALDC/Ptd012-like"/>
    <property type="match status" value="1"/>
</dbReference>
<dbReference type="UniPathway" id="UPA00626">
    <property type="reaction ID" value="UER00678"/>
</dbReference>
<gene>
    <name evidence="9" type="ORF">GLAREA_09400</name>
</gene>
<evidence type="ECO:0000313" key="9">
    <source>
        <dbReference type="EMBL" id="EPE28280.1"/>
    </source>
</evidence>
<dbReference type="STRING" id="1116229.S3CRL0"/>
<proteinExistence type="inferred from homology"/>